<dbReference type="SUPFAM" id="SSF56672">
    <property type="entry name" value="DNA/RNA polymerases"/>
    <property type="match status" value="1"/>
</dbReference>
<proteinExistence type="predicted"/>
<accession>A0ABR1CUA6</accession>
<protein>
    <recommendedName>
        <fullName evidence="1">Reverse transcriptase domain-containing protein</fullName>
    </recommendedName>
</protein>
<keyword evidence="3" id="KW-1185">Reference proteome</keyword>
<name>A0ABR1CUA6_NECAM</name>
<sequence>MASYSRGSPIRNTTCYHVGKKSYGIRPEHLKSLSPVLINTPARFFTRYLSECKVPKQWKTSKTVLLYKKGDPHDIGNYRPICLLSVIYKLFTRVILNRIEKVLDEGQPCEQAECREGFSTIDHIHTVSKLSEVSREYKMPLCLTFIDLKKAFDSVETEAVVEALDNQGVPTQYIKVLRELYSNFTTGISPFYKNIIIDVKRGVRQGDTILPKIFTATLENAMRKLEWDDMEVKVDGRQLHHLRFADDIVLITPSISQAERMLTEFDETWGCIGLQLNLQKRCSCGTDGYVYLGRELNMMNDLTSELDRRKGAAWGAYKSIEDVVKKARNTRLRAHLFNTTVLPALIYASETWAFRKQEENAVSVIERAIERVMLGVSCFTQVRDGIRSSLLRQRSKIRDAAAFAKESKIRWAGHVMRFNDSRWTRAVSDWVPRDIKRTTGRLSTRWSDFFTKSFKEKYDALRVPRGRRNHWATLARDRDKWKNYWRPTSSKINGSQGNQGNQVNILRDILEKAELLSFFPNGTNVE</sequence>
<dbReference type="EMBL" id="JAVFWL010000003">
    <property type="protein sequence ID" value="KAK6741917.1"/>
    <property type="molecule type" value="Genomic_DNA"/>
</dbReference>
<dbReference type="Proteomes" id="UP001303046">
    <property type="component" value="Unassembled WGS sequence"/>
</dbReference>
<dbReference type="InterPro" id="IPR000477">
    <property type="entry name" value="RT_dom"/>
</dbReference>
<reference evidence="2 3" key="1">
    <citation type="submission" date="2023-08" db="EMBL/GenBank/DDBJ databases">
        <title>A Necator americanus chromosomal reference genome.</title>
        <authorList>
            <person name="Ilik V."/>
            <person name="Petrzelkova K.J."/>
            <person name="Pardy F."/>
            <person name="Fuh T."/>
            <person name="Niatou-Singa F.S."/>
            <person name="Gouil Q."/>
            <person name="Baker L."/>
            <person name="Ritchie M.E."/>
            <person name="Jex A.R."/>
            <person name="Gazzola D."/>
            <person name="Li H."/>
            <person name="Toshio Fujiwara R."/>
            <person name="Zhan B."/>
            <person name="Aroian R.V."/>
            <person name="Pafco B."/>
            <person name="Schwarz E.M."/>
        </authorList>
    </citation>
    <scope>NUCLEOTIDE SEQUENCE [LARGE SCALE GENOMIC DNA]</scope>
    <source>
        <strain evidence="2 3">Aroian</strain>
        <tissue evidence="2">Whole animal</tissue>
    </source>
</reference>
<dbReference type="PANTHER" id="PTHR47027:SF20">
    <property type="entry name" value="REVERSE TRANSCRIPTASE-LIKE PROTEIN WITH RNA-DIRECTED DNA POLYMERASE DOMAIN"/>
    <property type="match status" value="1"/>
</dbReference>
<evidence type="ECO:0000259" key="1">
    <source>
        <dbReference type="PROSITE" id="PS50878"/>
    </source>
</evidence>
<dbReference type="InterPro" id="IPR043502">
    <property type="entry name" value="DNA/RNA_pol_sf"/>
</dbReference>
<evidence type="ECO:0000313" key="3">
    <source>
        <dbReference type="Proteomes" id="UP001303046"/>
    </source>
</evidence>
<organism evidence="2 3">
    <name type="scientific">Necator americanus</name>
    <name type="common">Human hookworm</name>
    <dbReference type="NCBI Taxonomy" id="51031"/>
    <lineage>
        <taxon>Eukaryota</taxon>
        <taxon>Metazoa</taxon>
        <taxon>Ecdysozoa</taxon>
        <taxon>Nematoda</taxon>
        <taxon>Chromadorea</taxon>
        <taxon>Rhabditida</taxon>
        <taxon>Rhabditina</taxon>
        <taxon>Rhabditomorpha</taxon>
        <taxon>Strongyloidea</taxon>
        <taxon>Ancylostomatidae</taxon>
        <taxon>Bunostominae</taxon>
        <taxon>Necator</taxon>
    </lineage>
</organism>
<dbReference type="Pfam" id="PF00078">
    <property type="entry name" value="RVT_1"/>
    <property type="match status" value="1"/>
</dbReference>
<gene>
    <name evidence="2" type="primary">Necator_chrIII.g10426</name>
    <name evidence="2" type="ORF">RB195_009661</name>
</gene>
<dbReference type="InterPro" id="IPR043128">
    <property type="entry name" value="Rev_trsase/Diguanyl_cyclase"/>
</dbReference>
<dbReference type="Gene3D" id="3.30.70.270">
    <property type="match status" value="1"/>
</dbReference>
<dbReference type="CDD" id="cd01650">
    <property type="entry name" value="RT_nLTR_like"/>
    <property type="match status" value="1"/>
</dbReference>
<dbReference type="PROSITE" id="PS50878">
    <property type="entry name" value="RT_POL"/>
    <property type="match status" value="1"/>
</dbReference>
<feature type="domain" description="Reverse transcriptase" evidence="1">
    <location>
        <begin position="47"/>
        <end position="296"/>
    </location>
</feature>
<comment type="caution">
    <text evidence="2">The sequence shown here is derived from an EMBL/GenBank/DDBJ whole genome shotgun (WGS) entry which is preliminary data.</text>
</comment>
<dbReference type="PANTHER" id="PTHR47027">
    <property type="entry name" value="REVERSE TRANSCRIPTASE DOMAIN-CONTAINING PROTEIN"/>
    <property type="match status" value="1"/>
</dbReference>
<evidence type="ECO:0000313" key="2">
    <source>
        <dbReference type="EMBL" id="KAK6741917.1"/>
    </source>
</evidence>